<feature type="chain" id="PRO_5011779386" evidence="1">
    <location>
        <begin position="21"/>
        <end position="214"/>
    </location>
</feature>
<evidence type="ECO:0000259" key="2">
    <source>
        <dbReference type="SMART" id="SM00986"/>
    </source>
</evidence>
<dbReference type="Pfam" id="PF03167">
    <property type="entry name" value="UDG"/>
    <property type="match status" value="1"/>
</dbReference>
<dbReference type="InterPro" id="IPR036895">
    <property type="entry name" value="Uracil-DNA_glycosylase-like_sf"/>
</dbReference>
<evidence type="ECO:0000313" key="4">
    <source>
        <dbReference type="Proteomes" id="UP000199561"/>
    </source>
</evidence>
<dbReference type="STRING" id="52442.SAMN05421880_1479"/>
<keyword evidence="4" id="KW-1185">Reference proteome</keyword>
<evidence type="ECO:0000313" key="3">
    <source>
        <dbReference type="EMBL" id="SFM89253.1"/>
    </source>
</evidence>
<dbReference type="PANTHER" id="PTHR42160:SF1">
    <property type="entry name" value="URACIL-DNA GLYCOSYLASE SUPERFAMILY PROTEIN"/>
    <property type="match status" value="1"/>
</dbReference>
<feature type="signal peptide" evidence="1">
    <location>
        <begin position="1"/>
        <end position="20"/>
    </location>
</feature>
<dbReference type="SMART" id="SM00987">
    <property type="entry name" value="UreE_C"/>
    <property type="match status" value="1"/>
</dbReference>
<dbReference type="RefSeq" id="WP_244888101.1">
    <property type="nucleotide sequence ID" value="NZ_FOUF01000047.1"/>
</dbReference>
<dbReference type="InterPro" id="IPR005122">
    <property type="entry name" value="Uracil-DNA_glycosylase-like"/>
</dbReference>
<dbReference type="EMBL" id="FOUF01000047">
    <property type="protein sequence ID" value="SFM89253.1"/>
    <property type="molecule type" value="Genomic_DNA"/>
</dbReference>
<dbReference type="InterPro" id="IPR047124">
    <property type="entry name" value="HI_0220.2"/>
</dbReference>
<evidence type="ECO:0000256" key="1">
    <source>
        <dbReference type="SAM" id="SignalP"/>
    </source>
</evidence>
<dbReference type="SMART" id="SM00986">
    <property type="entry name" value="UDG"/>
    <property type="match status" value="1"/>
</dbReference>
<reference evidence="3 4" key="1">
    <citation type="submission" date="2016-10" db="EMBL/GenBank/DDBJ databases">
        <authorList>
            <person name="de Groot N.N."/>
        </authorList>
    </citation>
    <scope>NUCLEOTIDE SEQUENCE [LARGE SCALE GENOMIC DNA]</scope>
    <source>
        <strain evidence="3 4">Nm146</strain>
    </source>
</reference>
<gene>
    <name evidence="3" type="ORF">SAMN05421880_1479</name>
</gene>
<dbReference type="AlphaFoldDB" id="A0A1I4UKM8"/>
<accession>A0A1I4UKM8</accession>
<organism evidence="3 4">
    <name type="scientific">Nitrosomonas nitrosa</name>
    <dbReference type="NCBI Taxonomy" id="52442"/>
    <lineage>
        <taxon>Bacteria</taxon>
        <taxon>Pseudomonadati</taxon>
        <taxon>Pseudomonadota</taxon>
        <taxon>Betaproteobacteria</taxon>
        <taxon>Nitrosomonadales</taxon>
        <taxon>Nitrosomonadaceae</taxon>
        <taxon>Nitrosomonas</taxon>
    </lineage>
</organism>
<protein>
    <submittedName>
        <fullName evidence="3">Uracil-DNA glycosylase</fullName>
    </submittedName>
</protein>
<feature type="domain" description="Uracil-DNA glycosylase-like" evidence="2">
    <location>
        <begin position="43"/>
        <end position="203"/>
    </location>
</feature>
<dbReference type="PANTHER" id="PTHR42160">
    <property type="entry name" value="URACIL-DNA GLYCOSYLASE SUPERFAMILY PROTEIN"/>
    <property type="match status" value="1"/>
</dbReference>
<dbReference type="Gene3D" id="3.40.470.10">
    <property type="entry name" value="Uracil-DNA glycosylase-like domain"/>
    <property type="match status" value="1"/>
</dbReference>
<dbReference type="Proteomes" id="UP000199561">
    <property type="component" value="Unassembled WGS sequence"/>
</dbReference>
<name>A0A1I4UKM8_9PROT</name>
<proteinExistence type="predicted"/>
<sequence>MRLRTDVTLTIRLYFMTAFASLINKARACTLCTGHLPLGPRPVFQLHQSARILVAGQAPGKKVHETGIPFNDPSGDRLRTWMGISRGTFYDDRCVAILPMGFCYPGAGQSGDLPPRSECAEAWRGVLLSYLQNIKLMLVIGRYAQAYHLSQQSGGTGLSLTETVRDWRKSWPTVVPLPHPSPRNNRWFKRNPWFEQELIPALRIRVAEILRPID</sequence>
<dbReference type="CDD" id="cd10033">
    <property type="entry name" value="UDG_like"/>
    <property type="match status" value="1"/>
</dbReference>
<dbReference type="SUPFAM" id="SSF52141">
    <property type="entry name" value="Uracil-DNA glycosylase-like"/>
    <property type="match status" value="1"/>
</dbReference>
<keyword evidence="1" id="KW-0732">Signal</keyword>